<evidence type="ECO:0000313" key="2">
    <source>
        <dbReference type="Proteomes" id="UP001237642"/>
    </source>
</evidence>
<reference evidence="1" key="2">
    <citation type="submission" date="2023-05" db="EMBL/GenBank/DDBJ databases">
        <authorList>
            <person name="Schelkunov M.I."/>
        </authorList>
    </citation>
    <scope>NUCLEOTIDE SEQUENCE</scope>
    <source>
        <strain evidence="1">Hsosn_3</strain>
        <tissue evidence="1">Leaf</tissue>
    </source>
</reference>
<protein>
    <submittedName>
        <fullName evidence="1">Uncharacterized protein</fullName>
    </submittedName>
</protein>
<sequence length="147" mass="15330">MTAPSVVEAQPINNIINITGTVSGTAPCSFNATFLTNGTFTGNPFRNTAVQLRCGITHTLVASTTTDTNGNFGITIDPPTGGFVTALVIAIRTSRNCTAVVPTPLFTCNSTQPSNGTLVSALTRGPTQRVGRTRTLPLLALAFTFNN</sequence>
<comment type="caution">
    <text evidence="1">The sequence shown here is derived from an EMBL/GenBank/DDBJ whole genome shotgun (WGS) entry which is preliminary data.</text>
</comment>
<dbReference type="AlphaFoldDB" id="A0AAD8ILY8"/>
<gene>
    <name evidence="1" type="ORF">POM88_015741</name>
</gene>
<dbReference type="PANTHER" id="PTHR34458">
    <property type="entry name" value="POLLEN OLE E 1 ALLERGEN AND EXTENSIN FAMILY PROTEIN-RELATED"/>
    <property type="match status" value="1"/>
</dbReference>
<name>A0AAD8ILY8_9APIA</name>
<keyword evidence="2" id="KW-1185">Reference proteome</keyword>
<dbReference type="EMBL" id="JAUIZM010000004">
    <property type="protein sequence ID" value="KAK1387563.1"/>
    <property type="molecule type" value="Genomic_DNA"/>
</dbReference>
<reference evidence="1" key="1">
    <citation type="submission" date="2023-02" db="EMBL/GenBank/DDBJ databases">
        <title>Genome of toxic invasive species Heracleum sosnowskyi carries increased number of genes despite the absence of recent whole-genome duplications.</title>
        <authorList>
            <person name="Schelkunov M."/>
            <person name="Shtratnikova V."/>
            <person name="Makarenko M."/>
            <person name="Klepikova A."/>
            <person name="Omelchenko D."/>
            <person name="Novikova G."/>
            <person name="Obukhova E."/>
            <person name="Bogdanov V."/>
            <person name="Penin A."/>
            <person name="Logacheva M."/>
        </authorList>
    </citation>
    <scope>NUCLEOTIDE SEQUENCE</scope>
    <source>
        <strain evidence="1">Hsosn_3</strain>
        <tissue evidence="1">Leaf</tissue>
    </source>
</reference>
<dbReference type="Proteomes" id="UP001237642">
    <property type="component" value="Unassembled WGS sequence"/>
</dbReference>
<accession>A0AAD8ILY8</accession>
<organism evidence="1 2">
    <name type="scientific">Heracleum sosnowskyi</name>
    <dbReference type="NCBI Taxonomy" id="360622"/>
    <lineage>
        <taxon>Eukaryota</taxon>
        <taxon>Viridiplantae</taxon>
        <taxon>Streptophyta</taxon>
        <taxon>Embryophyta</taxon>
        <taxon>Tracheophyta</taxon>
        <taxon>Spermatophyta</taxon>
        <taxon>Magnoliopsida</taxon>
        <taxon>eudicotyledons</taxon>
        <taxon>Gunneridae</taxon>
        <taxon>Pentapetalae</taxon>
        <taxon>asterids</taxon>
        <taxon>campanulids</taxon>
        <taxon>Apiales</taxon>
        <taxon>Apiaceae</taxon>
        <taxon>Apioideae</taxon>
        <taxon>apioid superclade</taxon>
        <taxon>Tordylieae</taxon>
        <taxon>Tordyliinae</taxon>
        <taxon>Heracleum</taxon>
    </lineage>
</organism>
<dbReference type="InterPro" id="IPR040404">
    <property type="entry name" value="Phylloplanin-like"/>
</dbReference>
<proteinExistence type="predicted"/>
<evidence type="ECO:0000313" key="1">
    <source>
        <dbReference type="EMBL" id="KAK1387563.1"/>
    </source>
</evidence>
<dbReference type="PANTHER" id="PTHR34458:SF5">
    <property type="entry name" value="POLLEN OLE E 1 ALLERGEN AND EXTENSIN FAMILY PROTEIN"/>
    <property type="match status" value="1"/>
</dbReference>